<dbReference type="AlphaFoldDB" id="G2XNE0"/>
<evidence type="ECO:0000256" key="1">
    <source>
        <dbReference type="SAM" id="Phobius"/>
    </source>
</evidence>
<evidence type="ECO:0000313" key="2">
    <source>
        <dbReference type="EMBL" id="CCD42396.1"/>
    </source>
</evidence>
<keyword evidence="1" id="KW-0812">Transmembrane</keyword>
<keyword evidence="1" id="KW-0472">Membrane</keyword>
<dbReference type="HOGENOM" id="CLU_2385879_0_0_1"/>
<proteinExistence type="predicted"/>
<evidence type="ECO:0000313" key="3">
    <source>
        <dbReference type="Proteomes" id="UP000008177"/>
    </source>
</evidence>
<dbReference type="Proteomes" id="UP000008177">
    <property type="component" value="Unplaced contigs"/>
</dbReference>
<gene>
    <name evidence="2" type="ORF">BofuT4_uP074790.1</name>
</gene>
<dbReference type="InParanoid" id="G2XNE0"/>
<feature type="transmembrane region" description="Helical" evidence="1">
    <location>
        <begin position="6"/>
        <end position="30"/>
    </location>
</feature>
<dbReference type="EMBL" id="FQ790246">
    <property type="protein sequence ID" value="CCD42396.1"/>
    <property type="molecule type" value="Genomic_DNA"/>
</dbReference>
<protein>
    <submittedName>
        <fullName evidence="2">Uncharacterized protein</fullName>
    </submittedName>
</protein>
<name>G2XNE0_BOTF4</name>
<organism evidence="2 3">
    <name type="scientific">Botryotinia fuckeliana (strain T4)</name>
    <name type="common">Noble rot fungus</name>
    <name type="synonym">Botrytis cinerea</name>
    <dbReference type="NCBI Taxonomy" id="999810"/>
    <lineage>
        <taxon>Eukaryota</taxon>
        <taxon>Fungi</taxon>
        <taxon>Dikarya</taxon>
        <taxon>Ascomycota</taxon>
        <taxon>Pezizomycotina</taxon>
        <taxon>Leotiomycetes</taxon>
        <taxon>Helotiales</taxon>
        <taxon>Sclerotiniaceae</taxon>
        <taxon>Botrytis</taxon>
    </lineage>
</organism>
<accession>G2XNE0</accession>
<sequence length="94" mass="10353">MSPQDTIAICFGIITCLMSLVGLVLSYLSLRICVRSPRQSDIPVHAPNKFHRHEHVFAHPSSFPSSASGMSYWYEGFEGVDLSSGLSLAKRNQA</sequence>
<reference evidence="3" key="1">
    <citation type="journal article" date="2011" name="PLoS Genet.">
        <title>Genomic analysis of the necrotrophic fungal pathogens Sclerotinia sclerotiorum and Botrytis cinerea.</title>
        <authorList>
            <person name="Amselem J."/>
            <person name="Cuomo C.A."/>
            <person name="van Kan J.A."/>
            <person name="Viaud M."/>
            <person name="Benito E.P."/>
            <person name="Couloux A."/>
            <person name="Coutinho P.M."/>
            <person name="de Vries R.P."/>
            <person name="Dyer P.S."/>
            <person name="Fillinger S."/>
            <person name="Fournier E."/>
            <person name="Gout L."/>
            <person name="Hahn M."/>
            <person name="Kohn L."/>
            <person name="Lapalu N."/>
            <person name="Plummer K.M."/>
            <person name="Pradier J.M."/>
            <person name="Quevillon E."/>
            <person name="Sharon A."/>
            <person name="Simon A."/>
            <person name="ten Have A."/>
            <person name="Tudzynski B."/>
            <person name="Tudzynski P."/>
            <person name="Wincker P."/>
            <person name="Andrew M."/>
            <person name="Anthouard V."/>
            <person name="Beever R.E."/>
            <person name="Beffa R."/>
            <person name="Benoit I."/>
            <person name="Bouzid O."/>
            <person name="Brault B."/>
            <person name="Chen Z."/>
            <person name="Choquer M."/>
            <person name="Collemare J."/>
            <person name="Cotton P."/>
            <person name="Danchin E.G."/>
            <person name="Da Silva C."/>
            <person name="Gautier A."/>
            <person name="Giraud C."/>
            <person name="Giraud T."/>
            <person name="Gonzalez C."/>
            <person name="Grossetete S."/>
            <person name="Guldener U."/>
            <person name="Henrissat B."/>
            <person name="Howlett B.J."/>
            <person name="Kodira C."/>
            <person name="Kretschmer M."/>
            <person name="Lappartient A."/>
            <person name="Leroch M."/>
            <person name="Levis C."/>
            <person name="Mauceli E."/>
            <person name="Neuveglise C."/>
            <person name="Oeser B."/>
            <person name="Pearson M."/>
            <person name="Poulain J."/>
            <person name="Poussereau N."/>
            <person name="Quesneville H."/>
            <person name="Rascle C."/>
            <person name="Schumacher J."/>
            <person name="Segurens B."/>
            <person name="Sexton A."/>
            <person name="Silva E."/>
            <person name="Sirven C."/>
            <person name="Soanes D.M."/>
            <person name="Talbot N.J."/>
            <person name="Templeton M."/>
            <person name="Yandava C."/>
            <person name="Yarden O."/>
            <person name="Zeng Q."/>
            <person name="Rollins J.A."/>
            <person name="Lebrun M.H."/>
            <person name="Dickman M."/>
        </authorList>
    </citation>
    <scope>NUCLEOTIDE SEQUENCE [LARGE SCALE GENOMIC DNA]</scope>
    <source>
        <strain evidence="3">T4</strain>
    </source>
</reference>
<keyword evidence="1" id="KW-1133">Transmembrane helix</keyword>